<sequence length="395" mass="44618">MNTLIIATIPAVAAMKSENEKGRIQPLMLGNGLVVSCIALADDFAFFTEIDRRDVDNLLLLLSQLEIASGAKINLKKSKLILIGPQLRFPAWTRQLDLTLVASNEVTNYLGAPLTTIGKCTTKGAALTGRMEAKTKYFSSPFLSFESRILIAKHALFPTLMYQFFTTTFKRGTLKRIESIIKDFVWNADREGKGPMEHLRELIFLTARSTLGMAEASEKTTSLVAACRENVGAFLDGKRARKMGFTDVACSFCGGGIEDVTHAVWLCPRWAGVWKEIANKFRGCQQILELRESLALLPDVLMWTLEEPKEEIFFRLWMLALVWRILWSERCTFRFQAKNNFVSATRIATCFLEEVWAKREKLKDRERSDLARILLQVVPHVSPRYNQLLPSGAKA</sequence>
<protein>
    <recommendedName>
        <fullName evidence="3">Reverse transcriptase domain-containing protein</fullName>
    </recommendedName>
</protein>
<dbReference type="EMBL" id="JBJQOH010000005">
    <property type="protein sequence ID" value="KAL3686337.1"/>
    <property type="molecule type" value="Genomic_DNA"/>
</dbReference>
<keyword evidence="2" id="KW-1185">Reference proteome</keyword>
<reference evidence="1 2" key="1">
    <citation type="submission" date="2024-09" db="EMBL/GenBank/DDBJ databases">
        <title>Chromosome-scale assembly of Riccia sorocarpa.</title>
        <authorList>
            <person name="Paukszto L."/>
        </authorList>
    </citation>
    <scope>NUCLEOTIDE SEQUENCE [LARGE SCALE GENOMIC DNA]</scope>
    <source>
        <strain evidence="1">LP-2024</strain>
        <tissue evidence="1">Aerial parts of the thallus</tissue>
    </source>
</reference>
<organism evidence="1 2">
    <name type="scientific">Riccia sorocarpa</name>
    <dbReference type="NCBI Taxonomy" id="122646"/>
    <lineage>
        <taxon>Eukaryota</taxon>
        <taxon>Viridiplantae</taxon>
        <taxon>Streptophyta</taxon>
        <taxon>Embryophyta</taxon>
        <taxon>Marchantiophyta</taxon>
        <taxon>Marchantiopsida</taxon>
        <taxon>Marchantiidae</taxon>
        <taxon>Marchantiales</taxon>
        <taxon>Ricciaceae</taxon>
        <taxon>Riccia</taxon>
    </lineage>
</organism>
<dbReference type="PANTHER" id="PTHR33116">
    <property type="entry name" value="REVERSE TRANSCRIPTASE ZINC-BINDING DOMAIN-CONTAINING PROTEIN-RELATED-RELATED"/>
    <property type="match status" value="1"/>
</dbReference>
<dbReference type="PANTHER" id="PTHR33116:SF86">
    <property type="entry name" value="REVERSE TRANSCRIPTASE DOMAIN-CONTAINING PROTEIN"/>
    <property type="match status" value="1"/>
</dbReference>
<proteinExistence type="predicted"/>
<name>A0ABD3H734_9MARC</name>
<comment type="caution">
    <text evidence="1">The sequence shown here is derived from an EMBL/GenBank/DDBJ whole genome shotgun (WGS) entry which is preliminary data.</text>
</comment>
<accession>A0ABD3H734</accession>
<dbReference type="AlphaFoldDB" id="A0ABD3H734"/>
<evidence type="ECO:0008006" key="3">
    <source>
        <dbReference type="Google" id="ProtNLM"/>
    </source>
</evidence>
<gene>
    <name evidence="1" type="ORF">R1sor_008911</name>
</gene>
<evidence type="ECO:0000313" key="2">
    <source>
        <dbReference type="Proteomes" id="UP001633002"/>
    </source>
</evidence>
<dbReference type="Proteomes" id="UP001633002">
    <property type="component" value="Unassembled WGS sequence"/>
</dbReference>
<evidence type="ECO:0000313" key="1">
    <source>
        <dbReference type="EMBL" id="KAL3686337.1"/>
    </source>
</evidence>